<protein>
    <submittedName>
        <fullName evidence="1">Uncharacterized protein</fullName>
    </submittedName>
</protein>
<keyword evidence="2" id="KW-1185">Reference proteome</keyword>
<name>A0A922TA77_9HYPH</name>
<proteinExistence type="predicted"/>
<reference evidence="1 2" key="1">
    <citation type="submission" date="2014-06" db="EMBL/GenBank/DDBJ databases">
        <title>Rhizobium pelagicum/R2-400B4.</title>
        <authorList>
            <person name="Kimes N.E."/>
            <person name="Lopez-Perez M."/>
        </authorList>
    </citation>
    <scope>NUCLEOTIDE SEQUENCE [LARGE SCALE GENOMIC DNA]</scope>
    <source>
        <strain evidence="1 2">R2-400B4</strain>
    </source>
</reference>
<dbReference type="AlphaFoldDB" id="A0A922TA77"/>
<sequence>MAPHQLESWLLTVPRLVVRASICGCHERLKFKTPGGLNRAGPKEPLGIGDAHPQYAVKLIFEDRSVRRIDQCAGIALF</sequence>
<gene>
    <name evidence="1" type="ORF">GV68_21615</name>
</gene>
<evidence type="ECO:0000313" key="2">
    <source>
        <dbReference type="Proteomes" id="UP000052167"/>
    </source>
</evidence>
<comment type="caution">
    <text evidence="1">The sequence shown here is derived from an EMBL/GenBank/DDBJ whole genome shotgun (WGS) entry which is preliminary data.</text>
</comment>
<accession>A0A922TA77</accession>
<dbReference type="Proteomes" id="UP000052167">
    <property type="component" value="Unassembled WGS sequence"/>
</dbReference>
<dbReference type="EMBL" id="JOKJ01000005">
    <property type="protein sequence ID" value="KEQ09944.1"/>
    <property type="molecule type" value="Genomic_DNA"/>
</dbReference>
<evidence type="ECO:0000313" key="1">
    <source>
        <dbReference type="EMBL" id="KEQ09944.1"/>
    </source>
</evidence>
<organism evidence="1 2">
    <name type="scientific">Pseudorhizobium pelagicum</name>
    <dbReference type="NCBI Taxonomy" id="1509405"/>
    <lineage>
        <taxon>Bacteria</taxon>
        <taxon>Pseudomonadati</taxon>
        <taxon>Pseudomonadota</taxon>
        <taxon>Alphaproteobacteria</taxon>
        <taxon>Hyphomicrobiales</taxon>
        <taxon>Rhizobiaceae</taxon>
        <taxon>Rhizobium/Agrobacterium group</taxon>
        <taxon>Pseudorhizobium</taxon>
    </lineage>
</organism>